<proteinExistence type="predicted"/>
<protein>
    <recommendedName>
        <fullName evidence="11">Lipoprotein</fullName>
    </recommendedName>
</protein>
<keyword evidence="3" id="KW-0472">Membrane</keyword>
<keyword evidence="2 8" id="KW-0732">Signal</keyword>
<dbReference type="PROSITE" id="PS51257">
    <property type="entry name" value="PROKAR_LIPOPROTEIN"/>
    <property type="match status" value="1"/>
</dbReference>
<evidence type="ECO:0000256" key="7">
    <source>
        <dbReference type="SAM" id="MobiDB-lite"/>
    </source>
</evidence>
<evidence type="ECO:0000256" key="8">
    <source>
        <dbReference type="SAM" id="SignalP"/>
    </source>
</evidence>
<feature type="signal peptide" evidence="8">
    <location>
        <begin position="1"/>
        <end position="16"/>
    </location>
</feature>
<gene>
    <name evidence="9" type="ORF">NCTC13291_01887</name>
</gene>
<dbReference type="GeneID" id="99632938"/>
<evidence type="ECO:0000256" key="1">
    <source>
        <dbReference type="ARBA" id="ARBA00004459"/>
    </source>
</evidence>
<comment type="subcellular location">
    <subcellularLocation>
        <location evidence="1">Cell outer membrane</location>
        <topology evidence="1">Lipid-anchor</topology>
    </subcellularLocation>
</comment>
<dbReference type="NCBIfam" id="NF047847">
    <property type="entry name" value="SS_mature_LptM"/>
    <property type="match status" value="1"/>
</dbReference>
<evidence type="ECO:0000313" key="10">
    <source>
        <dbReference type="Proteomes" id="UP000254919"/>
    </source>
</evidence>
<name>A0A379MZ56_9PROT</name>
<organism evidence="9 10">
    <name type="scientific">Roseomonas mucosa</name>
    <dbReference type="NCBI Taxonomy" id="207340"/>
    <lineage>
        <taxon>Bacteria</taxon>
        <taxon>Pseudomonadati</taxon>
        <taxon>Pseudomonadota</taxon>
        <taxon>Alphaproteobacteria</taxon>
        <taxon>Acetobacterales</taxon>
        <taxon>Roseomonadaceae</taxon>
        <taxon>Roseomonas</taxon>
    </lineage>
</organism>
<evidence type="ECO:0000256" key="6">
    <source>
        <dbReference type="ARBA" id="ARBA00023288"/>
    </source>
</evidence>
<evidence type="ECO:0000256" key="5">
    <source>
        <dbReference type="ARBA" id="ARBA00023237"/>
    </source>
</evidence>
<reference evidence="9 10" key="1">
    <citation type="submission" date="2018-06" db="EMBL/GenBank/DDBJ databases">
        <authorList>
            <consortium name="Pathogen Informatics"/>
            <person name="Doyle S."/>
        </authorList>
    </citation>
    <scope>NUCLEOTIDE SEQUENCE [LARGE SCALE GENOMIC DNA]</scope>
    <source>
        <strain evidence="9 10">NCTC13291</strain>
    </source>
</reference>
<evidence type="ECO:0008006" key="11">
    <source>
        <dbReference type="Google" id="ProtNLM"/>
    </source>
</evidence>
<evidence type="ECO:0000256" key="4">
    <source>
        <dbReference type="ARBA" id="ARBA00023139"/>
    </source>
</evidence>
<accession>A0A379MZ56</accession>
<dbReference type="AlphaFoldDB" id="A0A379MZ56"/>
<keyword evidence="6" id="KW-0449">Lipoprotein</keyword>
<keyword evidence="4" id="KW-0564">Palmitate</keyword>
<evidence type="ECO:0000256" key="3">
    <source>
        <dbReference type="ARBA" id="ARBA00023136"/>
    </source>
</evidence>
<dbReference type="RefSeq" id="WP_019460781.1">
    <property type="nucleotide sequence ID" value="NZ_AP031462.1"/>
</dbReference>
<feature type="region of interest" description="Disordered" evidence="7">
    <location>
        <begin position="20"/>
        <end position="42"/>
    </location>
</feature>
<sequence length="42" mass="4425">MMRAALLLLAASLALAACGRSGPIRAPGPPDQITYPRTYPSR</sequence>
<evidence type="ECO:0000256" key="2">
    <source>
        <dbReference type="ARBA" id="ARBA00022729"/>
    </source>
</evidence>
<keyword evidence="5" id="KW-0998">Cell outer membrane</keyword>
<dbReference type="EMBL" id="UGVN01000001">
    <property type="protein sequence ID" value="SUE40327.1"/>
    <property type="molecule type" value="Genomic_DNA"/>
</dbReference>
<feature type="chain" id="PRO_5016821913" description="Lipoprotein" evidence="8">
    <location>
        <begin position="17"/>
        <end position="42"/>
    </location>
</feature>
<evidence type="ECO:0000313" key="9">
    <source>
        <dbReference type="EMBL" id="SUE40327.1"/>
    </source>
</evidence>
<dbReference type="InterPro" id="IPR032831">
    <property type="entry name" value="LptM_cons"/>
</dbReference>
<dbReference type="Proteomes" id="UP000254919">
    <property type="component" value="Unassembled WGS sequence"/>
</dbReference>